<sequence length="141" mass="16191">MKLLYIFVLLLSFGAVRAQEVGLFNKDGKAIAYIDTADKDMPVYLYNGKPVAYLDKDNIYGFNGKHLGWYDKGLVRNQKGEIIGASKEASNRYTEYEPFKSFKQFKPFKTFPEFPPFKVIGQLSWTDDSFEKFLLAGMSKQ</sequence>
<accession>A0A6B9ZCE9</accession>
<feature type="signal peptide" evidence="1">
    <location>
        <begin position="1"/>
        <end position="18"/>
    </location>
</feature>
<feature type="domain" description="4-fold beta flower" evidence="2">
    <location>
        <begin position="23"/>
        <end position="134"/>
    </location>
</feature>
<reference evidence="3 4" key="1">
    <citation type="submission" date="2020-01" db="EMBL/GenBank/DDBJ databases">
        <title>Complete genome sequence of Chitinophaga sp. H33E-04 isolated from quinoa roots.</title>
        <authorList>
            <person name="Weon H.-Y."/>
            <person name="Lee S.A."/>
        </authorList>
    </citation>
    <scope>NUCLEOTIDE SEQUENCE [LARGE SCALE GENOMIC DNA]</scope>
    <source>
        <strain evidence="3 4">H33E-04</strain>
    </source>
</reference>
<evidence type="ECO:0000313" key="3">
    <source>
        <dbReference type="EMBL" id="QHS59837.1"/>
    </source>
</evidence>
<evidence type="ECO:0000313" key="4">
    <source>
        <dbReference type="Proteomes" id="UP000476411"/>
    </source>
</evidence>
<keyword evidence="1" id="KW-0732">Signal</keyword>
<dbReference type="InterPro" id="IPR048911">
    <property type="entry name" value="Bflower"/>
</dbReference>
<evidence type="ECO:0000259" key="2">
    <source>
        <dbReference type="Pfam" id="PF21784"/>
    </source>
</evidence>
<dbReference type="RefSeq" id="WP_162331532.1">
    <property type="nucleotide sequence ID" value="NZ_CP048113.1"/>
</dbReference>
<dbReference type="AlphaFoldDB" id="A0A6B9ZCE9"/>
<feature type="chain" id="PRO_5025420777" description="4-fold beta flower domain-containing protein" evidence="1">
    <location>
        <begin position="19"/>
        <end position="141"/>
    </location>
</feature>
<proteinExistence type="predicted"/>
<name>A0A6B9ZCE9_9BACT</name>
<dbReference type="Pfam" id="PF21784">
    <property type="entry name" value="Bflower"/>
    <property type="match status" value="1"/>
</dbReference>
<keyword evidence="4" id="KW-1185">Reference proteome</keyword>
<dbReference type="Proteomes" id="UP000476411">
    <property type="component" value="Chromosome"/>
</dbReference>
<dbReference type="KEGG" id="chih:GWR21_09615"/>
<protein>
    <recommendedName>
        <fullName evidence="2">4-fold beta flower domain-containing protein</fullName>
    </recommendedName>
</protein>
<gene>
    <name evidence="3" type="ORF">GWR21_09615</name>
</gene>
<evidence type="ECO:0000256" key="1">
    <source>
        <dbReference type="SAM" id="SignalP"/>
    </source>
</evidence>
<dbReference type="EMBL" id="CP048113">
    <property type="protein sequence ID" value="QHS59837.1"/>
    <property type="molecule type" value="Genomic_DNA"/>
</dbReference>
<organism evidence="3 4">
    <name type="scientific">Chitinophaga agri</name>
    <dbReference type="NCBI Taxonomy" id="2703787"/>
    <lineage>
        <taxon>Bacteria</taxon>
        <taxon>Pseudomonadati</taxon>
        <taxon>Bacteroidota</taxon>
        <taxon>Chitinophagia</taxon>
        <taxon>Chitinophagales</taxon>
        <taxon>Chitinophagaceae</taxon>
        <taxon>Chitinophaga</taxon>
    </lineage>
</organism>